<keyword evidence="6" id="KW-0378">Hydrolase</keyword>
<dbReference type="SUPFAM" id="SSF56019">
    <property type="entry name" value="The spindle assembly checkpoint protein mad2"/>
    <property type="match status" value="1"/>
</dbReference>
<dbReference type="GO" id="GO:0043171">
    <property type="term" value="P:peptide catabolic process"/>
    <property type="evidence" value="ECO:0007669"/>
    <property type="project" value="TreeGrafter"/>
</dbReference>
<dbReference type="GO" id="GO:0016020">
    <property type="term" value="C:membrane"/>
    <property type="evidence" value="ECO:0007669"/>
    <property type="project" value="TreeGrafter"/>
</dbReference>
<reference evidence="12 13" key="1">
    <citation type="journal article" date="2014" name="Nat. Genet.">
        <title>Genome and transcriptome of the porcine whipworm Trichuris suis.</title>
        <authorList>
            <person name="Jex A.R."/>
            <person name="Nejsum P."/>
            <person name="Schwarz E.M."/>
            <person name="Hu L."/>
            <person name="Young N.D."/>
            <person name="Hall R.S."/>
            <person name="Korhonen P.K."/>
            <person name="Liao S."/>
            <person name="Thamsborg S."/>
            <person name="Xia J."/>
            <person name="Xu P."/>
            <person name="Wang S."/>
            <person name="Scheerlinck J.P."/>
            <person name="Hofmann A."/>
            <person name="Sternberg P.W."/>
            <person name="Wang J."/>
            <person name="Gasser R.B."/>
        </authorList>
    </citation>
    <scope>NUCLEOTIDE SEQUENCE [LARGE SCALE GENOMIC DNA]</scope>
    <source>
        <strain evidence="12">DCEP-RM93M</strain>
    </source>
</reference>
<gene>
    <name evidence="12" type="ORF">M513_05888</name>
</gene>
<evidence type="ECO:0000256" key="6">
    <source>
        <dbReference type="ARBA" id="ARBA00022801"/>
    </source>
</evidence>
<evidence type="ECO:0000259" key="9">
    <source>
        <dbReference type="Pfam" id="PF01433"/>
    </source>
</evidence>
<dbReference type="PRINTS" id="PR00756">
    <property type="entry name" value="ALADIPTASE"/>
</dbReference>
<dbReference type="Gene3D" id="2.60.40.1730">
    <property type="entry name" value="tricorn interacting facor f3 domain"/>
    <property type="match status" value="1"/>
</dbReference>
<keyword evidence="13" id="KW-1185">Reference proteome</keyword>
<evidence type="ECO:0000256" key="2">
    <source>
        <dbReference type="ARBA" id="ARBA00010136"/>
    </source>
</evidence>
<feature type="domain" description="Peptidase M1 membrane alanine aminopeptidase" evidence="9">
    <location>
        <begin position="469"/>
        <end position="682"/>
    </location>
</feature>
<dbReference type="InterPro" id="IPR050344">
    <property type="entry name" value="Peptidase_M1_aminopeptidases"/>
</dbReference>
<dbReference type="GO" id="GO:0070006">
    <property type="term" value="F:metalloaminopeptidase activity"/>
    <property type="evidence" value="ECO:0007669"/>
    <property type="project" value="TreeGrafter"/>
</dbReference>
<dbReference type="Pfam" id="PF17900">
    <property type="entry name" value="Peptidase_M1_N"/>
    <property type="match status" value="1"/>
</dbReference>
<evidence type="ECO:0000256" key="8">
    <source>
        <dbReference type="ARBA" id="ARBA00023049"/>
    </source>
</evidence>
<dbReference type="Pfam" id="PF01433">
    <property type="entry name" value="Peptidase_M1"/>
    <property type="match status" value="1"/>
</dbReference>
<evidence type="ECO:0000313" key="13">
    <source>
        <dbReference type="Proteomes" id="UP000030764"/>
    </source>
</evidence>
<evidence type="ECO:0000259" key="10">
    <source>
        <dbReference type="Pfam" id="PF11838"/>
    </source>
</evidence>
<evidence type="ECO:0000256" key="7">
    <source>
        <dbReference type="ARBA" id="ARBA00022833"/>
    </source>
</evidence>
<protein>
    <recommendedName>
        <fullName evidence="14">Aminopeptidase</fullName>
    </recommendedName>
</protein>
<organism evidence="12 13">
    <name type="scientific">Trichuris suis</name>
    <name type="common">pig whipworm</name>
    <dbReference type="NCBI Taxonomy" id="68888"/>
    <lineage>
        <taxon>Eukaryota</taxon>
        <taxon>Metazoa</taxon>
        <taxon>Ecdysozoa</taxon>
        <taxon>Nematoda</taxon>
        <taxon>Enoplea</taxon>
        <taxon>Dorylaimia</taxon>
        <taxon>Trichinellida</taxon>
        <taxon>Trichuridae</taxon>
        <taxon>Trichuris</taxon>
    </lineage>
</organism>
<sequence length="1090" mass="123899">MAGQEAYEPEEGSNAIACFTSDVFLWFTNQVVCFRGLCAPEAIEPAKFFNLPCKICTCSNIVSRLKAYSEVVKDLSQQGRLIASAMSVKGVKRSDIPFERYMMEVFGSSSSIRDRYRLHSDALGADLGSILQRLIIVLGHVCDKNSISHSAVTFDVMVLVKDSGQPPSVLQKCSRVTNFPFVSPSVIEPFGTLALDRLKAIMDVLKDGERRPPATRREPLKCPKVHAVPIAPTTWEPIHSSIKLAIFPSLYAFLGKAVISFKFVSAAKFIRLNSDDIRVRRASITLEPPGRLGCTKKSNLPTTFGEGSRNIVIDLPESVQVGTSGKLTLWFTGKINDRGEGLHRILYNCQGQEKIAIVSNFNTLTDLLIQKGYARFAFPCWDELTFRSTYEFIVDIPENYTVISSMKAVNVVPIGNGFKSVQFAHTPKLPTCALGLIAMEANYVERVSPGGMTFRFYGMPSSYKRNTAALDIIVKVYGMLEEYFAYRIGLEKLDYVSVPDFNECASEFYGLILACENYLVAENSEDGRTEREVYVSIAHELTRLWLGAVVSPQSWNEFFIHDALCTYIGDKLANIHCPSREFEVFTALCDTNKGLIMDASRHTKIETIRNPIDIDIYRTVNLFAKPYHMLVLLERFLGDELFRNAIRSFIYEYAYKSISLSQIWRWMTSLSGYDVESIVSAWLSKPGFPLLCAEIDWSKPTAVLRLKQTRFIEDGTNGLKEFCWAIIVMYSHKNAKAPLFHLMTKQEDEIVLSNFNRGDWLKLNWDFKGFYRVSYGIELRRVLFKSLQCFGDTNRMSVIADATKVVAYLELLEAFAEETCPGMLSLMATSAVELMGTFQFAPMYKRLRRFFRKLLYPMFHTYGWKPKEPRSYLEKIARFSLLSALVECGDEIVVQFSREMFDAFVKYQVPIISQLRPLVLCAVCRYGDEADADTMLRLYKENAEEPNSSEYLAAIGYTPILSVLENLLKFYEGGNLTSKSHIASIFEYMPRTVVGHKFAWCYVKTHWKELIQTHGNTLYFDKLVRQALTNVHGEMIDWDFDDGFSSPDDVEPYLRARLRSIQVRSRINTQVLAQHVEVGQWLQSRGFKGH</sequence>
<dbReference type="Gene3D" id="2.60.40.1910">
    <property type="match status" value="1"/>
</dbReference>
<dbReference type="GO" id="GO:0005615">
    <property type="term" value="C:extracellular space"/>
    <property type="evidence" value="ECO:0007669"/>
    <property type="project" value="TreeGrafter"/>
</dbReference>
<dbReference type="InterPro" id="IPR027268">
    <property type="entry name" value="Peptidase_M4/M1_CTD_sf"/>
</dbReference>
<proteinExistence type="inferred from homology"/>
<evidence type="ECO:0000256" key="1">
    <source>
        <dbReference type="ARBA" id="ARBA00001947"/>
    </source>
</evidence>
<evidence type="ECO:0000313" key="12">
    <source>
        <dbReference type="EMBL" id="KFD53178.1"/>
    </source>
</evidence>
<dbReference type="GO" id="GO:0008270">
    <property type="term" value="F:zinc ion binding"/>
    <property type="evidence" value="ECO:0007669"/>
    <property type="project" value="InterPro"/>
</dbReference>
<dbReference type="Pfam" id="PF11838">
    <property type="entry name" value="ERAP1_C"/>
    <property type="match status" value="1"/>
</dbReference>
<dbReference type="Gene3D" id="1.10.390.10">
    <property type="entry name" value="Neutral Protease Domain 2"/>
    <property type="match status" value="1"/>
</dbReference>
<dbReference type="SUPFAM" id="SSF55486">
    <property type="entry name" value="Metalloproteases ('zincins'), catalytic domain"/>
    <property type="match status" value="1"/>
</dbReference>
<evidence type="ECO:0008006" key="14">
    <source>
        <dbReference type="Google" id="ProtNLM"/>
    </source>
</evidence>
<keyword evidence="4" id="KW-0645">Protease</keyword>
<keyword evidence="8" id="KW-0482">Metalloprotease</keyword>
<dbReference type="EMBL" id="KL363219">
    <property type="protein sequence ID" value="KFD53178.1"/>
    <property type="molecule type" value="Genomic_DNA"/>
</dbReference>
<dbReference type="Proteomes" id="UP000030764">
    <property type="component" value="Unassembled WGS sequence"/>
</dbReference>
<dbReference type="Gene3D" id="1.25.50.20">
    <property type="match status" value="1"/>
</dbReference>
<feature type="domain" description="Aminopeptidase N-like N-terminal" evidence="11">
    <location>
        <begin position="237"/>
        <end position="431"/>
    </location>
</feature>
<dbReference type="SUPFAM" id="SSF63737">
    <property type="entry name" value="Leukotriene A4 hydrolase N-terminal domain"/>
    <property type="match status" value="1"/>
</dbReference>
<feature type="domain" description="ERAP1-like C-terminal" evidence="10">
    <location>
        <begin position="760"/>
        <end position="1044"/>
    </location>
</feature>
<dbReference type="AlphaFoldDB" id="A0A085M7I2"/>
<evidence type="ECO:0000256" key="3">
    <source>
        <dbReference type="ARBA" id="ARBA00022438"/>
    </source>
</evidence>
<dbReference type="GO" id="GO:0006508">
    <property type="term" value="P:proteolysis"/>
    <property type="evidence" value="ECO:0007669"/>
    <property type="project" value="UniProtKB-KW"/>
</dbReference>
<dbReference type="PANTHER" id="PTHR11533:SF174">
    <property type="entry name" value="PUROMYCIN-SENSITIVE AMINOPEPTIDASE-RELATED"/>
    <property type="match status" value="1"/>
</dbReference>
<dbReference type="InterPro" id="IPR036570">
    <property type="entry name" value="HORMA_dom_sf"/>
</dbReference>
<keyword evidence="3" id="KW-0031">Aminopeptidase</keyword>
<dbReference type="InterPro" id="IPR014782">
    <property type="entry name" value="Peptidase_M1_dom"/>
</dbReference>
<dbReference type="GO" id="GO:0005737">
    <property type="term" value="C:cytoplasm"/>
    <property type="evidence" value="ECO:0007669"/>
    <property type="project" value="TreeGrafter"/>
</dbReference>
<evidence type="ECO:0000256" key="5">
    <source>
        <dbReference type="ARBA" id="ARBA00022723"/>
    </source>
</evidence>
<evidence type="ECO:0000256" key="4">
    <source>
        <dbReference type="ARBA" id="ARBA00022670"/>
    </source>
</evidence>
<name>A0A085M7I2_9BILA</name>
<keyword evidence="7" id="KW-0862">Zinc</keyword>
<accession>A0A085M7I2</accession>
<dbReference type="InterPro" id="IPR045357">
    <property type="entry name" value="Aminopeptidase_N-like_N"/>
</dbReference>
<dbReference type="GO" id="GO:0042277">
    <property type="term" value="F:peptide binding"/>
    <property type="evidence" value="ECO:0007669"/>
    <property type="project" value="TreeGrafter"/>
</dbReference>
<dbReference type="InterPro" id="IPR001930">
    <property type="entry name" value="Peptidase_M1"/>
</dbReference>
<dbReference type="Gene3D" id="3.30.900.10">
    <property type="entry name" value="HORMA domain"/>
    <property type="match status" value="1"/>
</dbReference>
<comment type="similarity">
    <text evidence="2">Belongs to the peptidase M1 family.</text>
</comment>
<dbReference type="InterPro" id="IPR042097">
    <property type="entry name" value="Aminopeptidase_N-like_N_sf"/>
</dbReference>
<comment type="cofactor">
    <cofactor evidence="1">
        <name>Zn(2+)</name>
        <dbReference type="ChEBI" id="CHEBI:29105"/>
    </cofactor>
</comment>
<dbReference type="PANTHER" id="PTHR11533">
    <property type="entry name" value="PROTEASE M1 ZINC METALLOPROTEASE"/>
    <property type="match status" value="1"/>
</dbReference>
<dbReference type="InterPro" id="IPR024571">
    <property type="entry name" value="ERAP1-like_C_dom"/>
</dbReference>
<keyword evidence="5" id="KW-0479">Metal-binding</keyword>
<evidence type="ECO:0000259" key="11">
    <source>
        <dbReference type="Pfam" id="PF17900"/>
    </source>
</evidence>